<proteinExistence type="predicted"/>
<evidence type="ECO:0000313" key="1">
    <source>
        <dbReference type="EMBL" id="DAD95492.1"/>
    </source>
</evidence>
<dbReference type="EMBL" id="BK015193">
    <property type="protein sequence ID" value="DAD95492.1"/>
    <property type="molecule type" value="Genomic_DNA"/>
</dbReference>
<name>A0A8S5NMA6_9CAUD</name>
<accession>A0A8S5NMA6</accession>
<sequence>MFISVNMWRRFDFGVWVYTIYVIAQIERPFIHNCVYRIYTIMYQRPSSHLTGPARRCKIYSDRRGGIFLPYIKFNNAIQRKRYWLGEDGIELINDWRRRGLSVKAIAEDKIGVAHTTLSKWRRQSPELDKALTITEDLVDGQVEGALLRRALGYDYFEETWALDPDTGREVLTRKVKKHVPADVKAIAMWLFNRRGDAWRSMQPQLPADDGDIIDVKNVLVQIEEAADGDKADA</sequence>
<protein>
    <submittedName>
        <fullName evidence="1">Terminase small subunit</fullName>
    </submittedName>
</protein>
<organism evidence="1">
    <name type="scientific">Siphoviridae sp. ctFbs2</name>
    <dbReference type="NCBI Taxonomy" id="2826213"/>
    <lineage>
        <taxon>Viruses</taxon>
        <taxon>Duplodnaviria</taxon>
        <taxon>Heunggongvirae</taxon>
        <taxon>Uroviricota</taxon>
        <taxon>Caudoviricetes</taxon>
    </lineage>
</organism>
<reference evidence="1" key="1">
    <citation type="journal article" date="2021" name="Proc. Natl. Acad. Sci. U.S.A.">
        <title>A Catalog of Tens of Thousands of Viruses from Human Metagenomes Reveals Hidden Associations with Chronic Diseases.</title>
        <authorList>
            <person name="Tisza M.J."/>
            <person name="Buck C.B."/>
        </authorList>
    </citation>
    <scope>NUCLEOTIDE SEQUENCE</scope>
    <source>
        <strain evidence="1">CtFbs2</strain>
    </source>
</reference>